<dbReference type="InterPro" id="IPR036413">
    <property type="entry name" value="YaeB-like_sf"/>
</dbReference>
<dbReference type="GO" id="GO:0008168">
    <property type="term" value="F:methyltransferase activity"/>
    <property type="evidence" value="ECO:0007669"/>
    <property type="project" value="UniProtKB-KW"/>
</dbReference>
<dbReference type="InterPro" id="IPR036414">
    <property type="entry name" value="YaeB_N_sf"/>
</dbReference>
<keyword evidence="5" id="KW-1185">Reference proteome</keyword>
<dbReference type="InterPro" id="IPR040372">
    <property type="entry name" value="YaeB-like"/>
</dbReference>
<keyword evidence="1" id="KW-0949">S-adenosyl-L-methionine</keyword>
<dbReference type="Pfam" id="PF01980">
    <property type="entry name" value="TrmO_N"/>
    <property type="match status" value="1"/>
</dbReference>
<proteinExistence type="inferred from homology"/>
<dbReference type="Pfam" id="PF18389">
    <property type="entry name" value="TrmO_C"/>
    <property type="match status" value="1"/>
</dbReference>
<dbReference type="NCBIfam" id="TIGR00104">
    <property type="entry name" value="tRNA_TsaA"/>
    <property type="match status" value="1"/>
</dbReference>
<keyword evidence="4" id="KW-0808">Transferase</keyword>
<comment type="similarity">
    <text evidence="2">Belongs to the tRNA methyltransferase O family.</text>
</comment>
<dbReference type="PANTHER" id="PTHR12818">
    <property type="entry name" value="TRNA (ADENINE(37)-N6)-METHYLTRANSFERASE"/>
    <property type="match status" value="1"/>
</dbReference>
<dbReference type="PROSITE" id="PS51668">
    <property type="entry name" value="TSAA_2"/>
    <property type="match status" value="1"/>
</dbReference>
<evidence type="ECO:0000256" key="1">
    <source>
        <dbReference type="ARBA" id="ARBA00022691"/>
    </source>
</evidence>
<dbReference type="EMBL" id="JACHXL010000001">
    <property type="protein sequence ID" value="MBB3105541.1"/>
    <property type="molecule type" value="Genomic_DNA"/>
</dbReference>
<evidence type="ECO:0000256" key="2">
    <source>
        <dbReference type="ARBA" id="ARBA00033753"/>
    </source>
</evidence>
<comment type="caution">
    <text evidence="4">The sequence shown here is derived from an EMBL/GenBank/DDBJ whole genome shotgun (WGS) entry which is preliminary data.</text>
</comment>
<gene>
    <name evidence="4" type="ORF">FHS24_000032</name>
</gene>
<dbReference type="AlphaFoldDB" id="A0A839T7V2"/>
<dbReference type="RefSeq" id="WP_183617663.1">
    <property type="nucleotide sequence ID" value="NZ_CAJHAH010000004.1"/>
</dbReference>
<keyword evidence="4" id="KW-0489">Methyltransferase</keyword>
<reference evidence="4 5" key="1">
    <citation type="submission" date="2020-08" db="EMBL/GenBank/DDBJ databases">
        <title>Genomic Encyclopedia of Type Strains, Phase III (KMG-III): the genomes of soil and plant-associated and newly described type strains.</title>
        <authorList>
            <person name="Whitman W."/>
        </authorList>
    </citation>
    <scope>NUCLEOTIDE SEQUENCE [LARGE SCALE GENOMIC DNA]</scope>
    <source>
        <strain evidence="4 5">CECT 5885</strain>
    </source>
</reference>
<dbReference type="InterPro" id="IPR041369">
    <property type="entry name" value="TrmO_C"/>
</dbReference>
<evidence type="ECO:0000313" key="4">
    <source>
        <dbReference type="EMBL" id="MBB3105541.1"/>
    </source>
</evidence>
<feature type="domain" description="TsaA-like" evidence="3">
    <location>
        <begin position="14"/>
        <end position="177"/>
    </location>
</feature>
<dbReference type="CDD" id="cd09281">
    <property type="entry name" value="UPF0066"/>
    <property type="match status" value="1"/>
</dbReference>
<dbReference type="SUPFAM" id="SSF118196">
    <property type="entry name" value="YaeB-like"/>
    <property type="match status" value="1"/>
</dbReference>
<dbReference type="GO" id="GO:0032259">
    <property type="term" value="P:methylation"/>
    <property type="evidence" value="ECO:0007669"/>
    <property type="project" value="UniProtKB-KW"/>
</dbReference>
<accession>A0A839T7V2</accession>
<evidence type="ECO:0000259" key="3">
    <source>
        <dbReference type="PROSITE" id="PS51668"/>
    </source>
</evidence>
<name>A0A839T7V2_9GAMM</name>
<dbReference type="PANTHER" id="PTHR12818:SF0">
    <property type="entry name" value="TRNA (ADENINE(37)-N6)-METHYLTRANSFERASE"/>
    <property type="match status" value="1"/>
</dbReference>
<organism evidence="4 5">
    <name type="scientific">Psychrobacter luti</name>
    <dbReference type="NCBI Taxonomy" id="198481"/>
    <lineage>
        <taxon>Bacteria</taxon>
        <taxon>Pseudomonadati</taxon>
        <taxon>Pseudomonadota</taxon>
        <taxon>Gammaproteobacteria</taxon>
        <taxon>Moraxellales</taxon>
        <taxon>Moraxellaceae</taxon>
        <taxon>Psychrobacter</taxon>
    </lineage>
</organism>
<sequence>MTCQTNAPLSHHISPIIGYHRAPLSQKFGAPRQPNLVALTSVIEMLAPYDAPAAFIGLDDFSHIWISWQFHHNYLYKDKLHKDKQTSLDNHNQQEKVESAFRPQVRPPRLGGNQKIGVFASRSMYRPSALGLSVVKLERIKIVEGRVLLIISGADMIDGTPIIDIKPYVAYSDALPDAQSGFASSAPNLLNVTITEWAYEQFVQIIANQSADNIAAENAQNKQSSVKKVIDKIQQQLLRSDLDTVKALIAQDPRPAYRRTEIHTSFVMRYKSVDVSFQLLESGELQITNIVAV</sequence>
<protein>
    <submittedName>
        <fullName evidence="4">tRNA-Thr(GGU) m(6)t(6)A37 methyltransferase TsaA</fullName>
    </submittedName>
</protein>
<dbReference type="Gene3D" id="3.30.2310.10">
    <property type="entry name" value="YaeB-like"/>
    <property type="match status" value="1"/>
</dbReference>
<dbReference type="InterPro" id="IPR023370">
    <property type="entry name" value="TrmO-like_N"/>
</dbReference>
<dbReference type="Proteomes" id="UP000588111">
    <property type="component" value="Unassembled WGS sequence"/>
</dbReference>
<dbReference type="Gene3D" id="2.40.30.70">
    <property type="entry name" value="YaeB-like"/>
    <property type="match status" value="1"/>
</dbReference>
<evidence type="ECO:0000313" key="5">
    <source>
        <dbReference type="Proteomes" id="UP000588111"/>
    </source>
</evidence>